<organism evidence="4 5">
    <name type="scientific">Archangium gephyra</name>
    <dbReference type="NCBI Taxonomy" id="48"/>
    <lineage>
        <taxon>Bacteria</taxon>
        <taxon>Pseudomonadati</taxon>
        <taxon>Myxococcota</taxon>
        <taxon>Myxococcia</taxon>
        <taxon>Myxococcales</taxon>
        <taxon>Cystobacterineae</taxon>
        <taxon>Archangiaceae</taxon>
        <taxon>Archangium</taxon>
    </lineage>
</organism>
<dbReference type="PANTHER" id="PTHR30203">
    <property type="entry name" value="OUTER MEMBRANE CATION EFFLUX PROTEIN"/>
    <property type="match status" value="1"/>
</dbReference>
<dbReference type="InterPro" id="IPR010131">
    <property type="entry name" value="MdtP/NodT-like"/>
</dbReference>
<feature type="coiled-coil region" evidence="2">
    <location>
        <begin position="107"/>
        <end position="204"/>
    </location>
</feature>
<dbReference type="PANTHER" id="PTHR30203:SF24">
    <property type="entry name" value="BLR4935 PROTEIN"/>
    <property type="match status" value="1"/>
</dbReference>
<evidence type="ECO:0008006" key="6">
    <source>
        <dbReference type="Google" id="ProtNLM"/>
    </source>
</evidence>
<dbReference type="Gene3D" id="1.20.1600.10">
    <property type="entry name" value="Outer membrane efflux proteins (OEP)"/>
    <property type="match status" value="1"/>
</dbReference>
<evidence type="ECO:0000313" key="4">
    <source>
        <dbReference type="EMBL" id="PZR06939.1"/>
    </source>
</evidence>
<accession>A0A2W5SUH7</accession>
<evidence type="ECO:0000256" key="1">
    <source>
        <dbReference type="ARBA" id="ARBA00007613"/>
    </source>
</evidence>
<reference evidence="4 5" key="1">
    <citation type="submission" date="2017-08" db="EMBL/GenBank/DDBJ databases">
        <title>Infants hospitalized years apart are colonized by the same room-sourced microbial strains.</title>
        <authorList>
            <person name="Brooks B."/>
            <person name="Olm M.R."/>
            <person name="Firek B.A."/>
            <person name="Baker R."/>
            <person name="Thomas B.C."/>
            <person name="Morowitz M.J."/>
            <person name="Banfield J.F."/>
        </authorList>
    </citation>
    <scope>NUCLEOTIDE SEQUENCE [LARGE SCALE GENOMIC DNA]</scope>
    <source>
        <strain evidence="4">S2_003_000_R2_14</strain>
    </source>
</reference>
<dbReference type="InterPro" id="IPR003423">
    <property type="entry name" value="OMP_efflux"/>
</dbReference>
<keyword evidence="2" id="KW-0175">Coiled coil</keyword>
<dbReference type="GO" id="GO:0015562">
    <property type="term" value="F:efflux transmembrane transporter activity"/>
    <property type="evidence" value="ECO:0007669"/>
    <property type="project" value="InterPro"/>
</dbReference>
<evidence type="ECO:0000256" key="2">
    <source>
        <dbReference type="SAM" id="Coils"/>
    </source>
</evidence>
<proteinExistence type="inferred from homology"/>
<dbReference type="EMBL" id="QFQP01000035">
    <property type="protein sequence ID" value="PZR06939.1"/>
    <property type="molecule type" value="Genomic_DNA"/>
</dbReference>
<dbReference type="SUPFAM" id="SSF56954">
    <property type="entry name" value="Outer membrane efflux proteins (OEP)"/>
    <property type="match status" value="1"/>
</dbReference>
<evidence type="ECO:0000313" key="5">
    <source>
        <dbReference type="Proteomes" id="UP000249061"/>
    </source>
</evidence>
<evidence type="ECO:0000256" key="3">
    <source>
        <dbReference type="SAM" id="SignalP"/>
    </source>
</evidence>
<keyword evidence="3" id="KW-0732">Signal</keyword>
<comment type="caution">
    <text evidence="4">The sequence shown here is derived from an EMBL/GenBank/DDBJ whole genome shotgun (WGS) entry which is preliminary data.</text>
</comment>
<dbReference type="AlphaFoldDB" id="A0A2W5SUH7"/>
<feature type="coiled-coil region" evidence="2">
    <location>
        <begin position="308"/>
        <end position="335"/>
    </location>
</feature>
<gene>
    <name evidence="4" type="ORF">DI536_29150</name>
</gene>
<name>A0A2W5SUH7_9BACT</name>
<dbReference type="Pfam" id="PF02321">
    <property type="entry name" value="OEP"/>
    <property type="match status" value="1"/>
</dbReference>
<dbReference type="Proteomes" id="UP000249061">
    <property type="component" value="Unassembled WGS sequence"/>
</dbReference>
<sequence>MQSLEKTLVLASALLALPASAETLTLEQAVERARERSPEVQLAARVVDEADATRVGAGVFLPTNPRIFADYRPLVIELPGSPVDPRNGYNVGINGDIEVSGAGFARVEEANRRVEVARAELDWERRRAAARAWVAYIDVLLSDQRVERIQEALAVQKRVADAARERVSAGVAGEPEMTTVQVEVASAERDLIEAQRLQQTARLELTNVLDAEPGTVWELKATALEPSAAPSEQELVERALENRPELAVVKARLALLETMESRLAREGFPKLGLNLGLDVAPASPGFLYAGLALELPVQRNQGPQAVARAQQETEKARLQAQLRRVAREVAVARRSYEARRQQVAVLATQALPSARRTQELIEQGWRAGRFDVFRLTTAARDVLRLEREQIETLSAAWSDWVELQRASGGLNK</sequence>
<protein>
    <recommendedName>
        <fullName evidence="6">TolC family protein</fullName>
    </recommendedName>
</protein>
<comment type="similarity">
    <text evidence="1">Belongs to the outer membrane factor (OMF) (TC 1.B.17) family.</text>
</comment>
<feature type="chain" id="PRO_5015881719" description="TolC family protein" evidence="3">
    <location>
        <begin position="22"/>
        <end position="412"/>
    </location>
</feature>
<feature type="signal peptide" evidence="3">
    <location>
        <begin position="1"/>
        <end position="21"/>
    </location>
</feature>